<proteinExistence type="inferred from homology"/>
<keyword evidence="8 18" id="KW-0812">Transmembrane</keyword>
<keyword evidence="16" id="KW-1015">Disulfide bond</keyword>
<keyword evidence="14" id="KW-0496">Mitochondrion</keyword>
<dbReference type="Pfam" id="PF09451">
    <property type="entry name" value="ATG27"/>
    <property type="match status" value="1"/>
</dbReference>
<evidence type="ECO:0000256" key="7">
    <source>
        <dbReference type="ARBA" id="ARBA00022448"/>
    </source>
</evidence>
<evidence type="ECO:0000313" key="22">
    <source>
        <dbReference type="Proteomes" id="UP001431209"/>
    </source>
</evidence>
<keyword evidence="11 18" id="KW-1133">Transmembrane helix</keyword>
<dbReference type="GO" id="GO:0006914">
    <property type="term" value="P:autophagy"/>
    <property type="evidence" value="ECO:0007669"/>
    <property type="project" value="UniProtKB-KW"/>
</dbReference>
<evidence type="ECO:0000256" key="6">
    <source>
        <dbReference type="ARBA" id="ARBA00013776"/>
    </source>
</evidence>
<evidence type="ECO:0000256" key="14">
    <source>
        <dbReference type="ARBA" id="ARBA00023128"/>
    </source>
</evidence>
<evidence type="ECO:0000256" key="19">
    <source>
        <dbReference type="SAM" id="SignalP"/>
    </source>
</evidence>
<name>A0AAW2ZME1_9EUKA</name>
<keyword evidence="17" id="KW-0968">Cytoplasmic vesicle</keyword>
<evidence type="ECO:0000256" key="2">
    <source>
        <dbReference type="ARBA" id="ARBA00004358"/>
    </source>
</evidence>
<keyword evidence="7" id="KW-0813">Transport</keyword>
<dbReference type="PROSITE" id="PS51914">
    <property type="entry name" value="MRH"/>
    <property type="match status" value="1"/>
</dbReference>
<evidence type="ECO:0000256" key="11">
    <source>
        <dbReference type="ARBA" id="ARBA00022989"/>
    </source>
</evidence>
<evidence type="ECO:0000256" key="12">
    <source>
        <dbReference type="ARBA" id="ARBA00023006"/>
    </source>
</evidence>
<dbReference type="InterPro" id="IPR009011">
    <property type="entry name" value="Man6P_isomerase_rcpt-bd_dom_sf"/>
</dbReference>
<evidence type="ECO:0000256" key="15">
    <source>
        <dbReference type="ARBA" id="ARBA00023136"/>
    </source>
</evidence>
<accession>A0AAW2ZME1</accession>
<dbReference type="GO" id="GO:0015031">
    <property type="term" value="P:protein transport"/>
    <property type="evidence" value="ECO:0007669"/>
    <property type="project" value="UniProtKB-KW"/>
</dbReference>
<keyword evidence="12" id="KW-0072">Autophagy</keyword>
<dbReference type="EMBL" id="JAOPGA020001620">
    <property type="protein sequence ID" value="KAL0489945.1"/>
    <property type="molecule type" value="Genomic_DNA"/>
</dbReference>
<sequence length="253" mass="27987">MLSGSWELLLVILTVILSVRAVEECKIDTDKGLVDLNLLSKTFSVGSFANVYTYEVNVCGPATEFTEYENDCESTVPNAKGYRIQSTFMRTSCVPIANANVADVKLSLIDNDSSKGVKVEHSPFTHEGVKRSLSFEVICDPKADQDQIQSVSTTDEEYLFKVTSSKACPDPSSVKQRKPIGELGYGGLLMVLLVVVFVLYFIIGSIVCKFAFKKEGKEIIPNVDFWTSLPGLVVDGPMLFVDLIKKRRYTEVV</sequence>
<dbReference type="InterPro" id="IPR044865">
    <property type="entry name" value="MRH_dom"/>
</dbReference>
<dbReference type="Gene3D" id="2.70.130.10">
    <property type="entry name" value="Mannose-6-phosphate receptor binding domain"/>
    <property type="match status" value="1"/>
</dbReference>
<dbReference type="GO" id="GO:0031966">
    <property type="term" value="C:mitochondrial membrane"/>
    <property type="evidence" value="ECO:0007669"/>
    <property type="project" value="UniProtKB-SubCell"/>
</dbReference>
<dbReference type="Proteomes" id="UP001431209">
    <property type="component" value="Unassembled WGS sequence"/>
</dbReference>
<evidence type="ECO:0000256" key="4">
    <source>
        <dbReference type="ARBA" id="ARBA00004472"/>
    </source>
</evidence>
<dbReference type="AlphaFoldDB" id="A0AAW2ZME1"/>
<evidence type="ECO:0000256" key="18">
    <source>
        <dbReference type="SAM" id="Phobius"/>
    </source>
</evidence>
<evidence type="ECO:0000256" key="5">
    <source>
        <dbReference type="ARBA" id="ARBA00005363"/>
    </source>
</evidence>
<evidence type="ECO:0000256" key="3">
    <source>
        <dbReference type="ARBA" id="ARBA00004394"/>
    </source>
</evidence>
<keyword evidence="13" id="KW-0333">Golgi apparatus</keyword>
<evidence type="ECO:0000259" key="20">
    <source>
        <dbReference type="PROSITE" id="PS51914"/>
    </source>
</evidence>
<dbReference type="GO" id="GO:0034045">
    <property type="term" value="C:phagophore assembly site membrane"/>
    <property type="evidence" value="ECO:0007669"/>
    <property type="project" value="UniProtKB-SubCell"/>
</dbReference>
<evidence type="ECO:0000313" key="21">
    <source>
        <dbReference type="EMBL" id="KAL0489945.1"/>
    </source>
</evidence>
<feature type="transmembrane region" description="Helical" evidence="18">
    <location>
        <begin position="183"/>
        <end position="207"/>
    </location>
</feature>
<evidence type="ECO:0000256" key="9">
    <source>
        <dbReference type="ARBA" id="ARBA00022729"/>
    </source>
</evidence>
<feature type="domain" description="MRH" evidence="20">
    <location>
        <begin position="23"/>
        <end position="170"/>
    </location>
</feature>
<keyword evidence="22" id="KW-1185">Reference proteome</keyword>
<evidence type="ECO:0000256" key="8">
    <source>
        <dbReference type="ARBA" id="ARBA00022692"/>
    </source>
</evidence>
<feature type="chain" id="PRO_5043878918" description="Autophagy-related protein 27" evidence="19">
    <location>
        <begin position="22"/>
        <end position="253"/>
    </location>
</feature>
<keyword evidence="15 18" id="KW-0472">Membrane</keyword>
<keyword evidence="9 19" id="KW-0732">Signal</keyword>
<protein>
    <recommendedName>
        <fullName evidence="6">Autophagy-related protein 27</fullName>
    </recommendedName>
</protein>
<evidence type="ECO:0000256" key="13">
    <source>
        <dbReference type="ARBA" id="ARBA00023034"/>
    </source>
</evidence>
<comment type="similarity">
    <text evidence="5">Belongs to the ATG27 family.</text>
</comment>
<evidence type="ECO:0000256" key="17">
    <source>
        <dbReference type="ARBA" id="ARBA00023329"/>
    </source>
</evidence>
<dbReference type="PANTHER" id="PTHR15071:SF0">
    <property type="entry name" value="MANNOSE 6-PHOSPHATE RECEPTOR-LIKE PROTEIN 1"/>
    <property type="match status" value="1"/>
</dbReference>
<comment type="caution">
    <text evidence="21">The sequence shown here is derived from an EMBL/GenBank/DDBJ whole genome shotgun (WGS) entry which is preliminary data.</text>
</comment>
<comment type="subcellular location">
    <subcellularLocation>
        <location evidence="2">Cytoplasmic vesicle membrane</location>
        <topology evidence="2">Single-pass type I membrane protein</topology>
    </subcellularLocation>
    <subcellularLocation>
        <location evidence="3">Golgi apparatus membrane</location>
    </subcellularLocation>
    <subcellularLocation>
        <location evidence="1">Mitochondrion membrane</location>
        <topology evidence="1">Single-pass membrane protein</topology>
    </subcellularLocation>
    <subcellularLocation>
        <location evidence="4">Preautophagosomal structure membrane</location>
        <topology evidence="4">Single-pass type I membrane protein</topology>
    </subcellularLocation>
</comment>
<keyword evidence="10" id="KW-0653">Protein transport</keyword>
<dbReference type="GO" id="GO:0000139">
    <property type="term" value="C:Golgi membrane"/>
    <property type="evidence" value="ECO:0007669"/>
    <property type="project" value="UniProtKB-SubCell"/>
</dbReference>
<dbReference type="GO" id="GO:0010008">
    <property type="term" value="C:endosome membrane"/>
    <property type="evidence" value="ECO:0007669"/>
    <property type="project" value="UniProtKB-SubCell"/>
</dbReference>
<evidence type="ECO:0000256" key="10">
    <source>
        <dbReference type="ARBA" id="ARBA00022927"/>
    </source>
</evidence>
<evidence type="ECO:0000256" key="1">
    <source>
        <dbReference type="ARBA" id="ARBA00004304"/>
    </source>
</evidence>
<organism evidence="21 22">
    <name type="scientific">Acrasis kona</name>
    <dbReference type="NCBI Taxonomy" id="1008807"/>
    <lineage>
        <taxon>Eukaryota</taxon>
        <taxon>Discoba</taxon>
        <taxon>Heterolobosea</taxon>
        <taxon>Tetramitia</taxon>
        <taxon>Eutetramitia</taxon>
        <taxon>Acrasidae</taxon>
        <taxon>Acrasis</taxon>
    </lineage>
</organism>
<dbReference type="SUPFAM" id="SSF50911">
    <property type="entry name" value="Mannose 6-phosphate receptor domain"/>
    <property type="match status" value="1"/>
</dbReference>
<dbReference type="PANTHER" id="PTHR15071">
    <property type="entry name" value="MANNOSE-6-PHOSPHATE RECEPTOR FAMILY MEMBER"/>
    <property type="match status" value="1"/>
</dbReference>
<feature type="signal peptide" evidence="19">
    <location>
        <begin position="1"/>
        <end position="21"/>
    </location>
</feature>
<reference evidence="21 22" key="1">
    <citation type="submission" date="2024-03" db="EMBL/GenBank/DDBJ databases">
        <title>The Acrasis kona genome and developmental transcriptomes reveal deep origins of eukaryotic multicellular pathways.</title>
        <authorList>
            <person name="Sheikh S."/>
            <person name="Fu C.-J."/>
            <person name="Brown M.W."/>
            <person name="Baldauf S.L."/>
        </authorList>
    </citation>
    <scope>NUCLEOTIDE SEQUENCE [LARGE SCALE GENOMIC DNA]</scope>
    <source>
        <strain evidence="21 22">ATCC MYA-3509</strain>
    </source>
</reference>
<gene>
    <name evidence="21" type="ORF">AKO1_005481</name>
</gene>
<dbReference type="InterPro" id="IPR018939">
    <property type="entry name" value="Autophagy-rel_prot_27"/>
</dbReference>
<evidence type="ECO:0000256" key="16">
    <source>
        <dbReference type="ARBA" id="ARBA00023157"/>
    </source>
</evidence>